<feature type="region of interest" description="Disordered" evidence="2">
    <location>
        <begin position="37"/>
        <end position="66"/>
    </location>
</feature>
<organism evidence="5 6">
    <name type="scientific">Lojkania enalia</name>
    <dbReference type="NCBI Taxonomy" id="147567"/>
    <lineage>
        <taxon>Eukaryota</taxon>
        <taxon>Fungi</taxon>
        <taxon>Dikarya</taxon>
        <taxon>Ascomycota</taxon>
        <taxon>Pezizomycotina</taxon>
        <taxon>Dothideomycetes</taxon>
        <taxon>Pleosporomycetidae</taxon>
        <taxon>Pleosporales</taxon>
        <taxon>Pleosporales incertae sedis</taxon>
        <taxon>Lojkania</taxon>
    </lineage>
</organism>
<evidence type="ECO:0000313" key="6">
    <source>
        <dbReference type="Proteomes" id="UP000800093"/>
    </source>
</evidence>
<feature type="chain" id="PRO_5040152823" description="Zn(2)-C6 fungal-type domain-containing protein" evidence="3">
    <location>
        <begin position="22"/>
        <end position="493"/>
    </location>
</feature>
<feature type="region of interest" description="Disordered" evidence="2">
    <location>
        <begin position="108"/>
        <end position="167"/>
    </location>
</feature>
<gene>
    <name evidence="5" type="ORF">CC78DRAFT_620824</name>
</gene>
<dbReference type="SUPFAM" id="SSF57701">
    <property type="entry name" value="Zn2/Cys6 DNA-binding domain"/>
    <property type="match status" value="1"/>
</dbReference>
<feature type="region of interest" description="Disordered" evidence="2">
    <location>
        <begin position="233"/>
        <end position="276"/>
    </location>
</feature>
<evidence type="ECO:0000259" key="4">
    <source>
        <dbReference type="PROSITE" id="PS50048"/>
    </source>
</evidence>
<reference evidence="6" key="1">
    <citation type="journal article" date="2020" name="Stud. Mycol.">
        <title>101 Dothideomycetes genomes: A test case for predicting lifestyles and emergence of pathogens.</title>
        <authorList>
            <person name="Haridas S."/>
            <person name="Albert R."/>
            <person name="Binder M."/>
            <person name="Bloem J."/>
            <person name="LaButti K."/>
            <person name="Salamov A."/>
            <person name="Andreopoulos B."/>
            <person name="Baker S."/>
            <person name="Barry K."/>
            <person name="Bills G."/>
            <person name="Bluhm B."/>
            <person name="Cannon C."/>
            <person name="Castanera R."/>
            <person name="Culley D."/>
            <person name="Daum C."/>
            <person name="Ezra D."/>
            <person name="Gonzalez J."/>
            <person name="Henrissat B."/>
            <person name="Kuo A."/>
            <person name="Liang C."/>
            <person name="Lipzen A."/>
            <person name="Lutzoni F."/>
            <person name="Magnuson J."/>
            <person name="Mondo S."/>
            <person name="Nolan M."/>
            <person name="Ohm R."/>
            <person name="Pangilinan J."/>
            <person name="Park H.-J."/>
            <person name="Ramirez L."/>
            <person name="Alfaro M."/>
            <person name="Sun H."/>
            <person name="Tritt A."/>
            <person name="Yoshinaga Y."/>
            <person name="Zwiers L.-H."/>
            <person name="Turgeon B."/>
            <person name="Goodwin S."/>
            <person name="Spatafora J."/>
            <person name="Crous P."/>
            <person name="Grigoriev I."/>
        </authorList>
    </citation>
    <scope>NUCLEOTIDE SEQUENCE [LARGE SCALE GENOMIC DNA]</scope>
    <source>
        <strain evidence="6">CBS 304.66</strain>
    </source>
</reference>
<feature type="domain" description="Zn(2)-C6 fungal-type" evidence="4">
    <location>
        <begin position="68"/>
        <end position="98"/>
    </location>
</feature>
<feature type="compositionally biased region" description="Low complexity" evidence="2">
    <location>
        <begin position="236"/>
        <end position="245"/>
    </location>
</feature>
<sequence>MPRNRVVLWILAPSHLPLCPAVIESQLTTTSTAQVHSLRGNPPAETQLPGQRLNKHGRQPKPPKLRSACNQCNAAKVKCSGEREGCTRCVNLRVQCIYVESRVGKVQGIRTKRKRAPTESDTATDVPSRANSIGRAPEDRPDERQRADLCGPSVTSPKRHAPDSLEQALRSWSADSWNSTNWDNEIISLDVPPTIFEDYMNENATATHTTTTALDMLEIGTISDTTSANGSGIAFSSSELSSTISEPAGDSTEHKQYPPLRLTPPPQSAAPSAPALATPVSLVSAPASATLATKEPITPREPSAREIERSMAKIDSKCVLACANIITTLENYLLSELKVLDLILSTVRQVGDELKKLIQHQQQTRSDRCMLLFVTIMHQIIHLLEMGAKETFEEDSTHENVVSVGLFSDTQSCFMPKLGFGAFSINSEEQRAWKSHIIRKELQHTGELLAGILALARLGPRGACNSPEAVAERIKCLSMLERRLKSLGDKAGL</sequence>
<accession>A0A9P4K000</accession>
<evidence type="ECO:0000256" key="1">
    <source>
        <dbReference type="ARBA" id="ARBA00023242"/>
    </source>
</evidence>
<dbReference type="OrthoDB" id="2328572at2759"/>
<feature type="compositionally biased region" description="Polar residues" evidence="2">
    <location>
        <begin position="119"/>
        <end position="131"/>
    </location>
</feature>
<dbReference type="CDD" id="cd00067">
    <property type="entry name" value="GAL4"/>
    <property type="match status" value="1"/>
</dbReference>
<dbReference type="EMBL" id="ML986702">
    <property type="protein sequence ID" value="KAF2259673.1"/>
    <property type="molecule type" value="Genomic_DNA"/>
</dbReference>
<feature type="signal peptide" evidence="3">
    <location>
        <begin position="1"/>
        <end position="21"/>
    </location>
</feature>
<comment type="caution">
    <text evidence="5">The sequence shown here is derived from an EMBL/GenBank/DDBJ whole genome shotgun (WGS) entry which is preliminary data.</text>
</comment>
<feature type="compositionally biased region" description="Basic residues" evidence="2">
    <location>
        <begin position="53"/>
        <end position="64"/>
    </location>
</feature>
<evidence type="ECO:0000313" key="5">
    <source>
        <dbReference type="EMBL" id="KAF2259673.1"/>
    </source>
</evidence>
<dbReference type="InterPro" id="IPR001138">
    <property type="entry name" value="Zn2Cys6_DnaBD"/>
</dbReference>
<dbReference type="Pfam" id="PF00172">
    <property type="entry name" value="Zn_clus"/>
    <property type="match status" value="1"/>
</dbReference>
<dbReference type="GO" id="GO:0008270">
    <property type="term" value="F:zinc ion binding"/>
    <property type="evidence" value="ECO:0007669"/>
    <property type="project" value="InterPro"/>
</dbReference>
<evidence type="ECO:0000256" key="2">
    <source>
        <dbReference type="SAM" id="MobiDB-lite"/>
    </source>
</evidence>
<keyword evidence="6" id="KW-1185">Reference proteome</keyword>
<proteinExistence type="predicted"/>
<name>A0A9P4K000_9PLEO</name>
<dbReference type="GO" id="GO:0000981">
    <property type="term" value="F:DNA-binding transcription factor activity, RNA polymerase II-specific"/>
    <property type="evidence" value="ECO:0007669"/>
    <property type="project" value="InterPro"/>
</dbReference>
<dbReference type="Proteomes" id="UP000800093">
    <property type="component" value="Unassembled WGS sequence"/>
</dbReference>
<feature type="compositionally biased region" description="Basic and acidic residues" evidence="2">
    <location>
        <begin position="136"/>
        <end position="147"/>
    </location>
</feature>
<dbReference type="AlphaFoldDB" id="A0A9P4K000"/>
<evidence type="ECO:0000256" key="3">
    <source>
        <dbReference type="SAM" id="SignalP"/>
    </source>
</evidence>
<keyword evidence="1" id="KW-0539">Nucleus</keyword>
<keyword evidence="3" id="KW-0732">Signal</keyword>
<dbReference type="InterPro" id="IPR036864">
    <property type="entry name" value="Zn2-C6_fun-type_DNA-bd_sf"/>
</dbReference>
<protein>
    <recommendedName>
        <fullName evidence="4">Zn(2)-C6 fungal-type domain-containing protein</fullName>
    </recommendedName>
</protein>
<dbReference type="Gene3D" id="4.10.240.10">
    <property type="entry name" value="Zn(2)-C6 fungal-type DNA-binding domain"/>
    <property type="match status" value="1"/>
</dbReference>
<dbReference type="PROSITE" id="PS50048">
    <property type="entry name" value="ZN2_CY6_FUNGAL_2"/>
    <property type="match status" value="1"/>
</dbReference>
<dbReference type="SMART" id="SM00066">
    <property type="entry name" value="GAL4"/>
    <property type="match status" value="1"/>
</dbReference>